<evidence type="ECO:0000313" key="4">
    <source>
        <dbReference type="Proteomes" id="UP000045840"/>
    </source>
</evidence>
<reference evidence="4" key="3">
    <citation type="submission" date="2015-03" db="EMBL/GenBank/DDBJ databases">
        <authorList>
            <consortium name="Pathogen Informatics"/>
        </authorList>
    </citation>
    <scope>NUCLEOTIDE SEQUENCE [LARGE SCALE GENOMIC DNA]</scope>
    <source>
        <strain evidence="4">A125KOH2</strain>
    </source>
</reference>
<proteinExistence type="predicted"/>
<protein>
    <submittedName>
        <fullName evidence="1">Uncharacterized protein conserved in bacteria</fullName>
    </submittedName>
</protein>
<dbReference type="InterPro" id="IPR021815">
    <property type="entry name" value="TsiV"/>
</dbReference>
<keyword evidence="3" id="KW-1185">Reference proteome</keyword>
<reference evidence="1" key="1">
    <citation type="submission" date="2015-03" db="EMBL/GenBank/DDBJ databases">
        <authorList>
            <person name="Murphy D."/>
        </authorList>
    </citation>
    <scope>NUCLEOTIDE SEQUENCE [LARGE SCALE GENOMIC DNA]</scope>
    <source>
        <strain evidence="1">A125KOH2</strain>
    </source>
</reference>
<dbReference type="RefSeq" id="WP_049615073.1">
    <property type="nucleotide sequence ID" value="NZ_CAWMMU010000014.1"/>
</dbReference>
<evidence type="ECO:0000313" key="1">
    <source>
        <dbReference type="EMBL" id="CNI51794.1"/>
    </source>
</evidence>
<dbReference type="Pfam" id="PF11876">
    <property type="entry name" value="TsiV"/>
    <property type="match status" value="1"/>
</dbReference>
<dbReference type="AlphaFoldDB" id="A0A0T9RB98"/>
<evidence type="ECO:0000313" key="2">
    <source>
        <dbReference type="EMBL" id="CRY67725.1"/>
    </source>
</evidence>
<dbReference type="EMBL" id="CWJL01000014">
    <property type="protein sequence ID" value="CRY67725.1"/>
    <property type="molecule type" value="Genomic_DNA"/>
</dbReference>
<dbReference type="Proteomes" id="UP000045840">
    <property type="component" value="Unassembled WGS sequence"/>
</dbReference>
<name>A0A0T9RB98_9GAMM</name>
<organism evidence="1 4">
    <name type="scientific">Yersinia pekkanenii</name>
    <dbReference type="NCBI Taxonomy" id="1288385"/>
    <lineage>
        <taxon>Bacteria</taxon>
        <taxon>Pseudomonadati</taxon>
        <taxon>Pseudomonadota</taxon>
        <taxon>Gammaproteobacteria</taxon>
        <taxon>Enterobacterales</taxon>
        <taxon>Yersiniaceae</taxon>
        <taxon>Yersinia</taxon>
    </lineage>
</organism>
<dbReference type="EMBL" id="CQAZ01000059">
    <property type="protein sequence ID" value="CNI51794.1"/>
    <property type="molecule type" value="Genomic_DNA"/>
</dbReference>
<gene>
    <name evidence="1" type="ORF">ERS008529_04256</name>
    <name evidence="2" type="ORF">ERS137968_02807</name>
</gene>
<dbReference type="Proteomes" id="UP000044625">
    <property type="component" value="Unassembled WGS sequence"/>
</dbReference>
<accession>A0A0T9RB98</accession>
<sequence>MELQDFELNYIDKWLPEASVKYKDGSPAVNLGLIITVFFKDGHTAYVRQKMVECVDRFYAEFKPHLKKHVTHNWVGITENNYKKYRQEILDSSPEEIVDWYLTSAEKDFLAPDYDITLLGQRVFHNDNDRSVVKLIFPISYLKEPDGKKRYQNWLLWLCDTFSVESGYAGLSFILPREFHRMFPQEYSLAQRFSGVMVDSIGTLEGGGAVIGLKGACWYTILGTPWLDKLGGAEKLKHRLAQTPEISLLHYNNGVVLKAGELPPPLGDIKAGCLPPLLVKVNQLIKPVRFNESRSLHFYSEYEGFQFDKESTMRWYRRFDEASALLDKDEIGKSDDPVRITCWTDETAPYAGQWASIVNGATEYIQTREGQKMPMFVDKNGNKHHARWSLLKRDDQGSVYVIPTDNTLE</sequence>
<evidence type="ECO:0000313" key="3">
    <source>
        <dbReference type="Proteomes" id="UP000044625"/>
    </source>
</evidence>
<dbReference type="OrthoDB" id="8986326at2"/>
<reference evidence="2 3" key="2">
    <citation type="submission" date="2015-03" db="EMBL/GenBank/DDBJ databases">
        <authorList>
            <consortium name="Pathogen Informatics"/>
            <person name="Murphy D."/>
        </authorList>
    </citation>
    <scope>NUCLEOTIDE SEQUENCE [LARGE SCALE GENOMIC DNA]</scope>
    <source>
        <strain evidence="2">Type strain: CIP110230</strain>
        <strain evidence="3">type strain: CIP110230</strain>
    </source>
</reference>